<proteinExistence type="predicted"/>
<keyword evidence="2" id="KW-1185">Reference proteome</keyword>
<comment type="caution">
    <text evidence="1">The sequence shown here is derived from an EMBL/GenBank/DDBJ whole genome shotgun (WGS) entry which is preliminary data.</text>
</comment>
<gene>
    <name evidence="1" type="ORF">O1611_g5053</name>
</gene>
<organism evidence="1 2">
    <name type="scientific">Lasiodiplodia mahajangana</name>
    <dbReference type="NCBI Taxonomy" id="1108764"/>
    <lineage>
        <taxon>Eukaryota</taxon>
        <taxon>Fungi</taxon>
        <taxon>Dikarya</taxon>
        <taxon>Ascomycota</taxon>
        <taxon>Pezizomycotina</taxon>
        <taxon>Dothideomycetes</taxon>
        <taxon>Dothideomycetes incertae sedis</taxon>
        <taxon>Botryosphaeriales</taxon>
        <taxon>Botryosphaeriaceae</taxon>
        <taxon>Lasiodiplodia</taxon>
    </lineage>
</organism>
<accession>A0ACC2JM88</accession>
<evidence type="ECO:0000313" key="1">
    <source>
        <dbReference type="EMBL" id="KAJ8128581.1"/>
    </source>
</evidence>
<name>A0ACC2JM88_9PEZI</name>
<dbReference type="EMBL" id="JAPUUL010001023">
    <property type="protein sequence ID" value="KAJ8128581.1"/>
    <property type="molecule type" value="Genomic_DNA"/>
</dbReference>
<reference evidence="1" key="1">
    <citation type="submission" date="2022-12" db="EMBL/GenBank/DDBJ databases">
        <title>Genome Sequence of Lasiodiplodia mahajangana.</title>
        <authorList>
            <person name="Buettner E."/>
        </authorList>
    </citation>
    <scope>NUCLEOTIDE SEQUENCE</scope>
    <source>
        <strain evidence="1">VT137</strain>
    </source>
</reference>
<sequence length="330" mass="34958">MGKLMIYGATGYTGRLICQHAHNLGLRFILGGRSQDKLAELGAHLAVPYLAFGIDDSHAIAAALENVKVLLNCAGPIGKSAEPLMAACIEKGIHYLDDSAELLSYQLAERLSEKAEKRGVMLLPGCGGSAAMLGCLVFHAVQSVENVVSVDIALCITGSISRGSVITATNSLSTECLQRCDGILVPQDINNTQQFDFNDGKGPVPCSPVTLPDLITTWKTTGIPNIKTFVAVSADLFGNSADTPILPDGPTPEEREESPYHVAVTVTTQEGDTKRSVLHTVNGYTFTAIASVEAAERALTGKVNGGFQTPALVFGEDLYKRIPSSKIVDI</sequence>
<dbReference type="Proteomes" id="UP001153332">
    <property type="component" value="Unassembled WGS sequence"/>
</dbReference>
<protein>
    <submittedName>
        <fullName evidence="1">Uncharacterized protein</fullName>
    </submittedName>
</protein>
<evidence type="ECO:0000313" key="2">
    <source>
        <dbReference type="Proteomes" id="UP001153332"/>
    </source>
</evidence>